<feature type="compositionally biased region" description="Basic and acidic residues" evidence="1">
    <location>
        <begin position="139"/>
        <end position="150"/>
    </location>
</feature>
<evidence type="ECO:0000256" key="1">
    <source>
        <dbReference type="SAM" id="MobiDB-lite"/>
    </source>
</evidence>
<gene>
    <name evidence="2" type="ORF">LSALG_LOCUS12019</name>
</gene>
<feature type="region of interest" description="Disordered" evidence="1">
    <location>
        <begin position="1"/>
        <end position="22"/>
    </location>
</feature>
<accession>A0AA35YEU8</accession>
<dbReference type="Proteomes" id="UP001177003">
    <property type="component" value="Chromosome 2"/>
</dbReference>
<proteinExistence type="predicted"/>
<feature type="compositionally biased region" description="Polar residues" evidence="1">
    <location>
        <begin position="1"/>
        <end position="21"/>
    </location>
</feature>
<evidence type="ECO:0000313" key="3">
    <source>
        <dbReference type="Proteomes" id="UP001177003"/>
    </source>
</evidence>
<evidence type="ECO:0000313" key="2">
    <source>
        <dbReference type="EMBL" id="CAI9271758.1"/>
    </source>
</evidence>
<name>A0AA35YEU8_LACSI</name>
<reference evidence="2" key="1">
    <citation type="submission" date="2023-04" db="EMBL/GenBank/DDBJ databases">
        <authorList>
            <person name="Vijverberg K."/>
            <person name="Xiong W."/>
            <person name="Schranz E."/>
        </authorList>
    </citation>
    <scope>NUCLEOTIDE SEQUENCE</scope>
</reference>
<organism evidence="2 3">
    <name type="scientific">Lactuca saligna</name>
    <name type="common">Willowleaf lettuce</name>
    <dbReference type="NCBI Taxonomy" id="75948"/>
    <lineage>
        <taxon>Eukaryota</taxon>
        <taxon>Viridiplantae</taxon>
        <taxon>Streptophyta</taxon>
        <taxon>Embryophyta</taxon>
        <taxon>Tracheophyta</taxon>
        <taxon>Spermatophyta</taxon>
        <taxon>Magnoliopsida</taxon>
        <taxon>eudicotyledons</taxon>
        <taxon>Gunneridae</taxon>
        <taxon>Pentapetalae</taxon>
        <taxon>asterids</taxon>
        <taxon>campanulids</taxon>
        <taxon>Asterales</taxon>
        <taxon>Asteraceae</taxon>
        <taxon>Cichorioideae</taxon>
        <taxon>Cichorieae</taxon>
        <taxon>Lactucinae</taxon>
        <taxon>Lactuca</taxon>
    </lineage>
</organism>
<feature type="region of interest" description="Disordered" evidence="1">
    <location>
        <begin position="123"/>
        <end position="162"/>
    </location>
</feature>
<dbReference type="AlphaFoldDB" id="A0AA35YEU8"/>
<keyword evidence="3" id="KW-1185">Reference proteome</keyword>
<sequence>MDAPPSISSAIVRNFDQQQPPLNEPYQFEETQYNTPSISDIRSMEDQSQSSEYNQLLQAMNIDRSTPQADDVVQPVSIGDMAIGRQEISIKHHQFPDQRSDIFDNSEQAPSIGYMVREGEISNAAGGNIPYDAPPSRTDVAHRDASHTDESSGGEVVDDDESLTKRNFGKFYTMEFPKEEA</sequence>
<dbReference type="EMBL" id="OX465078">
    <property type="protein sequence ID" value="CAI9271758.1"/>
    <property type="molecule type" value="Genomic_DNA"/>
</dbReference>
<protein>
    <submittedName>
        <fullName evidence="2">Uncharacterized protein</fullName>
    </submittedName>
</protein>